<feature type="compositionally biased region" description="Basic and acidic residues" evidence="1">
    <location>
        <begin position="130"/>
        <end position="140"/>
    </location>
</feature>
<feature type="compositionally biased region" description="Polar residues" evidence="1">
    <location>
        <begin position="69"/>
        <end position="78"/>
    </location>
</feature>
<feature type="non-terminal residue" evidence="2">
    <location>
        <position position="1"/>
    </location>
</feature>
<organism evidence="2 3">
    <name type="scientific">Clarias magur</name>
    <name type="common">Asian catfish</name>
    <name type="synonym">Macropteronotus magur</name>
    <dbReference type="NCBI Taxonomy" id="1594786"/>
    <lineage>
        <taxon>Eukaryota</taxon>
        <taxon>Metazoa</taxon>
        <taxon>Chordata</taxon>
        <taxon>Craniata</taxon>
        <taxon>Vertebrata</taxon>
        <taxon>Euteleostomi</taxon>
        <taxon>Actinopterygii</taxon>
        <taxon>Neopterygii</taxon>
        <taxon>Teleostei</taxon>
        <taxon>Ostariophysi</taxon>
        <taxon>Siluriformes</taxon>
        <taxon>Clariidae</taxon>
        <taxon>Clarias</taxon>
    </lineage>
</organism>
<feature type="compositionally biased region" description="Basic and acidic residues" evidence="1">
    <location>
        <begin position="28"/>
        <end position="54"/>
    </location>
</feature>
<dbReference type="AlphaFoldDB" id="A0A8J4UH44"/>
<dbReference type="OrthoDB" id="8727472at2759"/>
<accession>A0A8J4UH44</accession>
<dbReference type="Proteomes" id="UP000727407">
    <property type="component" value="Unassembled WGS sequence"/>
</dbReference>
<reference evidence="2" key="1">
    <citation type="submission" date="2020-07" db="EMBL/GenBank/DDBJ databases">
        <title>Clarias magur genome sequencing, assembly and annotation.</title>
        <authorList>
            <person name="Kushwaha B."/>
            <person name="Kumar R."/>
            <person name="Das P."/>
            <person name="Joshi C.G."/>
            <person name="Kumar D."/>
            <person name="Nagpure N.S."/>
            <person name="Pandey M."/>
            <person name="Agarwal S."/>
            <person name="Srivastava S."/>
            <person name="Singh M."/>
            <person name="Sahoo L."/>
            <person name="Jayasankar P."/>
            <person name="Meher P.K."/>
            <person name="Koringa P.G."/>
            <person name="Iquebal M.A."/>
            <person name="Das S.P."/>
            <person name="Bit A."/>
            <person name="Patnaik S."/>
            <person name="Patel N."/>
            <person name="Shah T.M."/>
            <person name="Hinsu A."/>
            <person name="Jena J.K."/>
        </authorList>
    </citation>
    <scope>NUCLEOTIDE SEQUENCE</scope>
    <source>
        <strain evidence="2">CIFAMagur01</strain>
        <tissue evidence="2">Testis</tissue>
    </source>
</reference>
<proteinExistence type="predicted"/>
<evidence type="ECO:0000256" key="1">
    <source>
        <dbReference type="SAM" id="MobiDB-lite"/>
    </source>
</evidence>
<comment type="caution">
    <text evidence="2">The sequence shown here is derived from an EMBL/GenBank/DDBJ whole genome shotgun (WGS) entry which is preliminary data.</text>
</comment>
<feature type="compositionally biased region" description="Polar residues" evidence="1">
    <location>
        <begin position="117"/>
        <end position="129"/>
    </location>
</feature>
<feature type="region of interest" description="Disordered" evidence="1">
    <location>
        <begin position="15"/>
        <end position="140"/>
    </location>
</feature>
<sequence length="140" mass="15923">MCRMLEEIARLKRENHNLQLRMKNSQDGTRETEIKKADSDSTDGEKLDFRDAEARPGLSSEAFRRRSVSDTWTFLTSRSKSKAPRGERFPSTEVLLEEPENPQPGSAQPVAKEQRKASNSLKQKVSSLRWNEKSKAAKSS</sequence>
<evidence type="ECO:0000313" key="3">
    <source>
        <dbReference type="Proteomes" id="UP000727407"/>
    </source>
</evidence>
<dbReference type="EMBL" id="QNUK01000225">
    <property type="protein sequence ID" value="KAF5897672.1"/>
    <property type="molecule type" value="Genomic_DNA"/>
</dbReference>
<keyword evidence="3" id="KW-1185">Reference proteome</keyword>
<protein>
    <submittedName>
        <fullName evidence="2">Uncharacterized protein</fullName>
    </submittedName>
</protein>
<evidence type="ECO:0000313" key="2">
    <source>
        <dbReference type="EMBL" id="KAF5897672.1"/>
    </source>
</evidence>
<name>A0A8J4UH44_CLAMG</name>
<gene>
    <name evidence="2" type="ORF">DAT39_012605</name>
</gene>